<dbReference type="Gene3D" id="1.10.3730.20">
    <property type="match status" value="1"/>
</dbReference>
<dbReference type="PATRIC" id="fig|1423747.3.peg.925"/>
<evidence type="ECO:0000256" key="7">
    <source>
        <dbReference type="RuleBase" id="RU003942"/>
    </source>
</evidence>
<evidence type="ECO:0000256" key="2">
    <source>
        <dbReference type="ARBA" id="ARBA00022448"/>
    </source>
</evidence>
<gene>
    <name evidence="9" type="ORF">FC69_GL000905</name>
</gene>
<reference evidence="9 10" key="1">
    <citation type="journal article" date="2015" name="Genome Announc.">
        <title>Expanding the biotechnology potential of lactobacilli through comparative genomics of 213 strains and associated genera.</title>
        <authorList>
            <person name="Sun Z."/>
            <person name="Harris H.M."/>
            <person name="McCann A."/>
            <person name="Guo C."/>
            <person name="Argimon S."/>
            <person name="Zhang W."/>
            <person name="Yang X."/>
            <person name="Jeffery I.B."/>
            <person name="Cooney J.C."/>
            <person name="Kagawa T.F."/>
            <person name="Liu W."/>
            <person name="Song Y."/>
            <person name="Salvetti E."/>
            <person name="Wrobel A."/>
            <person name="Rasinkangas P."/>
            <person name="Parkhill J."/>
            <person name="Rea M.C."/>
            <person name="O'Sullivan O."/>
            <person name="Ritari J."/>
            <person name="Douillard F.P."/>
            <person name="Paul Ross R."/>
            <person name="Yang R."/>
            <person name="Briner A.E."/>
            <person name="Felis G.E."/>
            <person name="de Vos W.M."/>
            <person name="Barrangou R."/>
            <person name="Klaenhammer T.R."/>
            <person name="Caufield P.W."/>
            <person name="Cui Y."/>
            <person name="Zhang H."/>
            <person name="O'Toole P.W."/>
        </authorList>
    </citation>
    <scope>NUCLEOTIDE SEQUENCE [LARGE SCALE GENOMIC DNA]</scope>
    <source>
        <strain evidence="9 10">DSM 14340</strain>
    </source>
</reference>
<dbReference type="SUPFAM" id="SSF103481">
    <property type="entry name" value="Multidrug resistance efflux transporter EmrE"/>
    <property type="match status" value="1"/>
</dbReference>
<sequence>MTWFYLLLAGLLEVVWSSTMKLSEGFTRLSYSLETIVAMIFSFVFLSLALRHLPLSIAYPLWTGIGAVGAILVGVIFFKDQLSPMTWFFVALLIIGIIGIKMTSSH</sequence>
<comment type="caution">
    <text evidence="9">The sequence shown here is derived from an EMBL/GenBank/DDBJ whole genome shotgun (WGS) entry which is preliminary data.</text>
</comment>
<evidence type="ECO:0000256" key="8">
    <source>
        <dbReference type="SAM" id="Phobius"/>
    </source>
</evidence>
<dbReference type="PANTHER" id="PTHR30561:SF0">
    <property type="entry name" value="GUANIDINIUM EXPORTER"/>
    <property type="match status" value="1"/>
</dbReference>
<organism evidence="9 10">
    <name type="scientific">Latilactobacillus fuchuensis DSM 14340 = JCM 11249</name>
    <dbReference type="NCBI Taxonomy" id="1423747"/>
    <lineage>
        <taxon>Bacteria</taxon>
        <taxon>Bacillati</taxon>
        <taxon>Bacillota</taxon>
        <taxon>Bacilli</taxon>
        <taxon>Lactobacillales</taxon>
        <taxon>Lactobacillaceae</taxon>
        <taxon>Latilactobacillus</taxon>
    </lineage>
</organism>
<feature type="transmembrane region" description="Helical" evidence="8">
    <location>
        <begin position="33"/>
        <end position="50"/>
    </location>
</feature>
<evidence type="ECO:0000256" key="3">
    <source>
        <dbReference type="ARBA" id="ARBA00022475"/>
    </source>
</evidence>
<accession>A0A0R1S549</accession>
<evidence type="ECO:0000313" key="10">
    <source>
        <dbReference type="Proteomes" id="UP000051264"/>
    </source>
</evidence>
<dbReference type="EMBL" id="AZEX01000024">
    <property type="protein sequence ID" value="KRL61256.1"/>
    <property type="molecule type" value="Genomic_DNA"/>
</dbReference>
<dbReference type="GO" id="GO:0005886">
    <property type="term" value="C:plasma membrane"/>
    <property type="evidence" value="ECO:0007669"/>
    <property type="project" value="UniProtKB-SubCell"/>
</dbReference>
<dbReference type="Proteomes" id="UP000051264">
    <property type="component" value="Unassembled WGS sequence"/>
</dbReference>
<evidence type="ECO:0000313" key="9">
    <source>
        <dbReference type="EMBL" id="KRL61256.1"/>
    </source>
</evidence>
<dbReference type="STRING" id="1423747.FC69_GL000905"/>
<evidence type="ECO:0000256" key="1">
    <source>
        <dbReference type="ARBA" id="ARBA00004651"/>
    </source>
</evidence>
<dbReference type="FunFam" id="1.10.3730.20:FF:000001">
    <property type="entry name" value="Quaternary ammonium compound resistance transporter SugE"/>
    <property type="match status" value="1"/>
</dbReference>
<evidence type="ECO:0000256" key="5">
    <source>
        <dbReference type="ARBA" id="ARBA00022989"/>
    </source>
</evidence>
<dbReference type="RefSeq" id="WP_025083865.1">
    <property type="nucleotide sequence ID" value="NZ_AZEX01000024.1"/>
</dbReference>
<feature type="transmembrane region" description="Helical" evidence="8">
    <location>
        <begin position="57"/>
        <end position="78"/>
    </location>
</feature>
<comment type="similarity">
    <text evidence="7">Belongs to the drug/metabolite transporter (DMT) superfamily. Small multidrug resistance (SMR) (TC 2.A.7.1) family.</text>
</comment>
<name>A0A0R1S549_9LACO</name>
<dbReference type="AlphaFoldDB" id="A0A0R1S549"/>
<feature type="transmembrane region" description="Helical" evidence="8">
    <location>
        <begin position="84"/>
        <end position="103"/>
    </location>
</feature>
<keyword evidence="5 8" id="KW-1133">Transmembrane helix</keyword>
<keyword evidence="4 7" id="KW-0812">Transmembrane</keyword>
<dbReference type="InterPro" id="IPR000390">
    <property type="entry name" value="Small_drug/metabolite_transptr"/>
</dbReference>
<keyword evidence="6 8" id="KW-0472">Membrane</keyword>
<dbReference type="OrthoDB" id="21828at2"/>
<protein>
    <submittedName>
        <fullName evidence="9">Small multidrug resistance protein</fullName>
    </submittedName>
</protein>
<comment type="subcellular location">
    <subcellularLocation>
        <location evidence="1 7">Cell membrane</location>
        <topology evidence="1 7">Multi-pass membrane protein</topology>
    </subcellularLocation>
</comment>
<proteinExistence type="inferred from homology"/>
<keyword evidence="3" id="KW-1003">Cell membrane</keyword>
<dbReference type="PANTHER" id="PTHR30561">
    <property type="entry name" value="SMR FAMILY PROTON-DEPENDENT DRUG EFFLUX TRANSPORTER SUGE"/>
    <property type="match status" value="1"/>
</dbReference>
<evidence type="ECO:0000256" key="4">
    <source>
        <dbReference type="ARBA" id="ARBA00022692"/>
    </source>
</evidence>
<dbReference type="eggNOG" id="COG2076">
    <property type="taxonomic scope" value="Bacteria"/>
</dbReference>
<dbReference type="GO" id="GO:0022857">
    <property type="term" value="F:transmembrane transporter activity"/>
    <property type="evidence" value="ECO:0007669"/>
    <property type="project" value="InterPro"/>
</dbReference>
<evidence type="ECO:0000256" key="6">
    <source>
        <dbReference type="ARBA" id="ARBA00023136"/>
    </source>
</evidence>
<dbReference type="InterPro" id="IPR045324">
    <property type="entry name" value="Small_multidrug_res"/>
</dbReference>
<dbReference type="InterPro" id="IPR037185">
    <property type="entry name" value="EmrE-like"/>
</dbReference>
<dbReference type="Pfam" id="PF00893">
    <property type="entry name" value="Multi_Drug_Res"/>
    <property type="match status" value="1"/>
</dbReference>
<keyword evidence="2" id="KW-0813">Transport</keyword>